<dbReference type="EMBL" id="KV425553">
    <property type="protein sequence ID" value="KZT29634.1"/>
    <property type="molecule type" value="Genomic_DNA"/>
</dbReference>
<dbReference type="SMART" id="SM00066">
    <property type="entry name" value="GAL4"/>
    <property type="match status" value="1"/>
</dbReference>
<proteinExistence type="predicted"/>
<accession>A0A165VGC2</accession>
<dbReference type="CDD" id="cd12148">
    <property type="entry name" value="fungal_TF_MHR"/>
    <property type="match status" value="1"/>
</dbReference>
<keyword evidence="2" id="KW-0539">Nucleus</keyword>
<dbReference type="CDD" id="cd14723">
    <property type="entry name" value="ZIP_Ppr1"/>
    <property type="match status" value="1"/>
</dbReference>
<gene>
    <name evidence="5" type="ORF">NEOLEDRAFT_1055289</name>
</gene>
<dbReference type="Proteomes" id="UP000076761">
    <property type="component" value="Unassembled WGS sequence"/>
</dbReference>
<dbReference type="STRING" id="1314782.A0A165VGC2"/>
<dbReference type="InParanoid" id="A0A165VGC2"/>
<evidence type="ECO:0000259" key="4">
    <source>
        <dbReference type="SMART" id="SM00906"/>
    </source>
</evidence>
<evidence type="ECO:0008006" key="7">
    <source>
        <dbReference type="Google" id="ProtNLM"/>
    </source>
</evidence>
<feature type="domain" description="Zn(2)-C6 fungal-type" evidence="3">
    <location>
        <begin position="19"/>
        <end position="64"/>
    </location>
</feature>
<dbReference type="Pfam" id="PF00172">
    <property type="entry name" value="Zn_clus"/>
    <property type="match status" value="1"/>
</dbReference>
<evidence type="ECO:0000256" key="2">
    <source>
        <dbReference type="ARBA" id="ARBA00023242"/>
    </source>
</evidence>
<dbReference type="GO" id="GO:0006351">
    <property type="term" value="P:DNA-templated transcription"/>
    <property type="evidence" value="ECO:0007669"/>
    <property type="project" value="InterPro"/>
</dbReference>
<dbReference type="Gene3D" id="4.10.240.10">
    <property type="entry name" value="Zn(2)-C6 fungal-type DNA-binding domain"/>
    <property type="match status" value="1"/>
</dbReference>
<dbReference type="SUPFAM" id="SSF57701">
    <property type="entry name" value="Zn2/Cys6 DNA-binding domain"/>
    <property type="match status" value="1"/>
</dbReference>
<reference evidence="5 6" key="1">
    <citation type="journal article" date="2016" name="Mol. Biol. Evol.">
        <title>Comparative Genomics of Early-Diverging Mushroom-Forming Fungi Provides Insights into the Origins of Lignocellulose Decay Capabilities.</title>
        <authorList>
            <person name="Nagy L.G."/>
            <person name="Riley R."/>
            <person name="Tritt A."/>
            <person name="Adam C."/>
            <person name="Daum C."/>
            <person name="Floudas D."/>
            <person name="Sun H."/>
            <person name="Yadav J.S."/>
            <person name="Pangilinan J."/>
            <person name="Larsson K.H."/>
            <person name="Matsuura K."/>
            <person name="Barry K."/>
            <person name="Labutti K."/>
            <person name="Kuo R."/>
            <person name="Ohm R.A."/>
            <person name="Bhattacharya S.S."/>
            <person name="Shirouzu T."/>
            <person name="Yoshinaga Y."/>
            <person name="Martin F.M."/>
            <person name="Grigoriev I.V."/>
            <person name="Hibbett D.S."/>
        </authorList>
    </citation>
    <scope>NUCLEOTIDE SEQUENCE [LARGE SCALE GENOMIC DNA]</scope>
    <source>
        <strain evidence="5 6">HHB14362 ss-1</strain>
    </source>
</reference>
<sequence>MTPGVDGAHEHQADGSKKKRILRACDICRRRKSDGPQSSGKRCSNCATSGLDCTYMETSQKRNPPRAYIRSLEERLQKMEKLLQKLALGLDPADLTTLSDRDTGLGMNDQARLSMSSYRELETSPLHVTPPTSILRTTGTVELSDLDPSDDEYPPRAHLTEHVRHISSDPLYPRFFGKSSGFGLIQNTIDLKKKYSGDERPMIFDKNALGIRRPEFWCTYPWEDQKFKEIIPEYQFPPADLVDSLVDLYLQNLNIFYPLFHEPTLREDVASALHLRDHTFASVLLLICALGSRWSDDPRVIIDGSDSFQSAGWKWFNQVKIVRKPYSVPPSLFEVQTYALTAMFLQYSSTPQACWTIVGIGLREAQDVGAHRAKVYNSRLTKEDELWKRAFWVLVTLDRVYSSALGRPCAIQEEDFDLDMPMECDDEYWDHPDPEKAFKQPSNRPSKLSAFNCYLKLNQILAAALRTIYCINKSKILLGFVGQEWEQRIVAELDSELNKWFDSVPAHLRLNSKQEDTLFFRQSTMIYCSYYHLQILIHRPFIVKSRKLSPLSYPSLAICTNAARSLAHTADTCRIICKRTFSPQLIVGVFSTALVLLLNMWGSKQSGDTESDMADIGKCILALRTCERRSV</sequence>
<dbReference type="SMART" id="SM00906">
    <property type="entry name" value="Fungal_trans"/>
    <property type="match status" value="1"/>
</dbReference>
<dbReference type="Pfam" id="PF04082">
    <property type="entry name" value="Fungal_trans"/>
    <property type="match status" value="1"/>
</dbReference>
<organism evidence="5 6">
    <name type="scientific">Neolentinus lepideus HHB14362 ss-1</name>
    <dbReference type="NCBI Taxonomy" id="1314782"/>
    <lineage>
        <taxon>Eukaryota</taxon>
        <taxon>Fungi</taxon>
        <taxon>Dikarya</taxon>
        <taxon>Basidiomycota</taxon>
        <taxon>Agaricomycotina</taxon>
        <taxon>Agaricomycetes</taxon>
        <taxon>Gloeophyllales</taxon>
        <taxon>Gloeophyllaceae</taxon>
        <taxon>Neolentinus</taxon>
    </lineage>
</organism>
<dbReference type="GO" id="GO:0003677">
    <property type="term" value="F:DNA binding"/>
    <property type="evidence" value="ECO:0007669"/>
    <property type="project" value="InterPro"/>
</dbReference>
<evidence type="ECO:0000256" key="1">
    <source>
        <dbReference type="ARBA" id="ARBA00022723"/>
    </source>
</evidence>
<dbReference type="FunCoup" id="A0A165VGC2">
    <property type="interactions" value="15"/>
</dbReference>
<dbReference type="InterPro" id="IPR001138">
    <property type="entry name" value="Zn2Cys6_DnaBD"/>
</dbReference>
<feature type="domain" description="Xylanolytic transcriptional activator regulatory" evidence="4">
    <location>
        <begin position="354"/>
        <end position="427"/>
    </location>
</feature>
<dbReference type="OrthoDB" id="4456959at2759"/>
<dbReference type="GO" id="GO:0008270">
    <property type="term" value="F:zinc ion binding"/>
    <property type="evidence" value="ECO:0007669"/>
    <property type="project" value="InterPro"/>
</dbReference>
<keyword evidence="6" id="KW-1185">Reference proteome</keyword>
<keyword evidence="1" id="KW-0479">Metal-binding</keyword>
<protein>
    <recommendedName>
        <fullName evidence="7">Zn(2)-C6 fungal-type domain-containing protein</fullName>
    </recommendedName>
</protein>
<dbReference type="CDD" id="cd00067">
    <property type="entry name" value="GAL4"/>
    <property type="match status" value="1"/>
</dbReference>
<evidence type="ECO:0000313" key="6">
    <source>
        <dbReference type="Proteomes" id="UP000076761"/>
    </source>
</evidence>
<dbReference type="InterPro" id="IPR036864">
    <property type="entry name" value="Zn2-C6_fun-type_DNA-bd_sf"/>
</dbReference>
<dbReference type="GO" id="GO:0000981">
    <property type="term" value="F:DNA-binding transcription factor activity, RNA polymerase II-specific"/>
    <property type="evidence" value="ECO:0007669"/>
    <property type="project" value="InterPro"/>
</dbReference>
<dbReference type="InterPro" id="IPR050987">
    <property type="entry name" value="AtrR-like"/>
</dbReference>
<evidence type="ECO:0000313" key="5">
    <source>
        <dbReference type="EMBL" id="KZT29634.1"/>
    </source>
</evidence>
<name>A0A165VGC2_9AGAM</name>
<dbReference type="AlphaFoldDB" id="A0A165VGC2"/>
<dbReference type="PANTHER" id="PTHR46910:SF38">
    <property type="entry name" value="ZN(2)-C6 FUNGAL-TYPE DOMAIN-CONTAINING PROTEIN"/>
    <property type="match status" value="1"/>
</dbReference>
<evidence type="ECO:0000259" key="3">
    <source>
        <dbReference type="SMART" id="SM00066"/>
    </source>
</evidence>
<dbReference type="InterPro" id="IPR007219">
    <property type="entry name" value="XnlR_reg_dom"/>
</dbReference>
<dbReference type="PANTHER" id="PTHR46910">
    <property type="entry name" value="TRANSCRIPTION FACTOR PDR1"/>
    <property type="match status" value="1"/>
</dbReference>